<evidence type="ECO:0000313" key="2">
    <source>
        <dbReference type="Proteomes" id="UP001057375"/>
    </source>
</evidence>
<gene>
    <name evidence="1" type="ORF">ADUPG1_013446</name>
</gene>
<sequence>MDKIACFETILTLILNWTREWFQYFPAAPLLCPSLAFIEECVFKQNPRLYDILTSHFSINVRELGWVLVSTFFSEAFGRVEWMQFTVSVVERVPKYFYAAAAGYICLLAKDIQKIMSESSVCTSCVLTTPKTECSKLEFEAIIPSAHDQYIRFQVFQLLRQPHYNITPTKLTSFVETLLRKHYGMSAKEIKGPASSFEPLPKYSRHLCEVGSTRSRLVRAIYPLPPEIPSSYSIVSKEEYLKECEEREIFLKEKKSSITK</sequence>
<comment type="caution">
    <text evidence="1">The sequence shown here is derived from an EMBL/GenBank/DDBJ whole genome shotgun (WGS) entry which is preliminary data.</text>
</comment>
<protein>
    <submittedName>
        <fullName evidence="1">Uncharacterized protein</fullName>
    </submittedName>
</protein>
<dbReference type="EMBL" id="BQXS01012673">
    <property type="protein sequence ID" value="GKT26702.1"/>
    <property type="molecule type" value="Genomic_DNA"/>
</dbReference>
<proteinExistence type="predicted"/>
<accession>A0ABQ5K7Q8</accession>
<reference evidence="1" key="1">
    <citation type="submission" date="2022-03" db="EMBL/GenBank/DDBJ databases">
        <title>Draft genome sequence of Aduncisulcus paluster, a free-living microaerophilic Fornicata.</title>
        <authorList>
            <person name="Yuyama I."/>
            <person name="Kume K."/>
            <person name="Tamura T."/>
            <person name="Inagaki Y."/>
            <person name="Hashimoto T."/>
        </authorList>
    </citation>
    <scope>NUCLEOTIDE SEQUENCE</scope>
    <source>
        <strain evidence="1">NY0171</strain>
    </source>
</reference>
<name>A0ABQ5K7Q8_9EUKA</name>
<evidence type="ECO:0000313" key="1">
    <source>
        <dbReference type="EMBL" id="GKT26702.1"/>
    </source>
</evidence>
<dbReference type="Proteomes" id="UP001057375">
    <property type="component" value="Unassembled WGS sequence"/>
</dbReference>
<organism evidence="1 2">
    <name type="scientific">Aduncisulcus paluster</name>
    <dbReference type="NCBI Taxonomy" id="2918883"/>
    <lineage>
        <taxon>Eukaryota</taxon>
        <taxon>Metamonada</taxon>
        <taxon>Carpediemonas-like organisms</taxon>
        <taxon>Aduncisulcus</taxon>
    </lineage>
</organism>
<keyword evidence="2" id="KW-1185">Reference proteome</keyword>